<dbReference type="Proteomes" id="UP000319976">
    <property type="component" value="Chromosome"/>
</dbReference>
<dbReference type="CDD" id="cd24049">
    <property type="entry name" value="ASKHA_NBD_PilM"/>
    <property type="match status" value="1"/>
</dbReference>
<dbReference type="InterPro" id="IPR043129">
    <property type="entry name" value="ATPase_NBD"/>
</dbReference>
<dbReference type="SUPFAM" id="SSF53067">
    <property type="entry name" value="Actin-like ATPase domain"/>
    <property type="match status" value="2"/>
</dbReference>
<sequence>MSIFSLPSHSPLGLHLDAGEARIVQWRMHGSSRTPHVVAVDRIGESDLLKSDTPPTKTHVTALENLVRDYNVRGREAIVSLGPGELFVQNVRLPQMPEEEFASAVWSEASERVPFPLEEADLRYLQAGQVRVEGEVKSEVIVFVCKHAVIENLLSLTKQAGLDVMRVDAGPMSLLRAGSELSPCKADEFRVQVDCGRSGTTVLFSCGSRLLFTKFLPCGGDQLDAAVADLMKLSHAEAATMRRQVNDADELNPDDALHQTVIDAIRKPLDDLGNELELCLRYFRVTFRSGQIRELLLSGTEASPWLSEFLGSRLSLEHRVFQPFETAGSIDDALRKRGSGWTTAVGLSLATELSPDRVKKTKKASPLATVGSAPVGSK</sequence>
<dbReference type="InterPro" id="IPR005883">
    <property type="entry name" value="PilM"/>
</dbReference>
<dbReference type="Gene3D" id="3.30.1490.300">
    <property type="match status" value="1"/>
</dbReference>
<accession>A0A517TF26</accession>
<dbReference type="Pfam" id="PF11104">
    <property type="entry name" value="PilM_2"/>
    <property type="match status" value="1"/>
</dbReference>
<dbReference type="Gene3D" id="3.30.420.40">
    <property type="match status" value="2"/>
</dbReference>
<evidence type="ECO:0000313" key="2">
    <source>
        <dbReference type="Proteomes" id="UP000319976"/>
    </source>
</evidence>
<reference evidence="1 2" key="1">
    <citation type="submission" date="2019-02" db="EMBL/GenBank/DDBJ databases">
        <title>Deep-cultivation of Planctomycetes and their phenomic and genomic characterization uncovers novel biology.</title>
        <authorList>
            <person name="Wiegand S."/>
            <person name="Jogler M."/>
            <person name="Boedeker C."/>
            <person name="Pinto D."/>
            <person name="Vollmers J."/>
            <person name="Rivas-Marin E."/>
            <person name="Kohn T."/>
            <person name="Peeters S.H."/>
            <person name="Heuer A."/>
            <person name="Rast P."/>
            <person name="Oberbeckmann S."/>
            <person name="Bunk B."/>
            <person name="Jeske O."/>
            <person name="Meyerdierks A."/>
            <person name="Storesund J.E."/>
            <person name="Kallscheuer N."/>
            <person name="Luecker S."/>
            <person name="Lage O.M."/>
            <person name="Pohl T."/>
            <person name="Merkel B.J."/>
            <person name="Hornburger P."/>
            <person name="Mueller R.-W."/>
            <person name="Bruemmer F."/>
            <person name="Labrenz M."/>
            <person name="Spormann A.M."/>
            <person name="Op den Camp H."/>
            <person name="Overmann J."/>
            <person name="Amann R."/>
            <person name="Jetten M.S.M."/>
            <person name="Mascher T."/>
            <person name="Medema M.H."/>
            <person name="Devos D.P."/>
            <person name="Kaster A.-K."/>
            <person name="Ovreas L."/>
            <person name="Rohde M."/>
            <person name="Galperin M.Y."/>
            <person name="Jogler C."/>
        </authorList>
    </citation>
    <scope>NUCLEOTIDE SEQUENCE [LARGE SCALE GENOMIC DNA]</scope>
    <source>
        <strain evidence="1 2">V22</strain>
    </source>
</reference>
<proteinExistence type="predicted"/>
<gene>
    <name evidence="1" type="ORF">V22_42450</name>
</gene>
<protein>
    <submittedName>
        <fullName evidence="1">Competence protein A</fullName>
    </submittedName>
</protein>
<dbReference type="KEGG" id="chya:V22_42450"/>
<dbReference type="RefSeq" id="WP_145266555.1">
    <property type="nucleotide sequence ID" value="NZ_CP036316.1"/>
</dbReference>
<dbReference type="PANTHER" id="PTHR32432">
    <property type="entry name" value="CELL DIVISION PROTEIN FTSA-RELATED"/>
    <property type="match status" value="1"/>
</dbReference>
<dbReference type="PANTHER" id="PTHR32432:SF3">
    <property type="entry name" value="ETHANOLAMINE UTILIZATION PROTEIN EUTJ"/>
    <property type="match status" value="1"/>
</dbReference>
<dbReference type="EMBL" id="CP036316">
    <property type="protein sequence ID" value="QDT66973.1"/>
    <property type="molecule type" value="Genomic_DNA"/>
</dbReference>
<keyword evidence="2" id="KW-1185">Reference proteome</keyword>
<evidence type="ECO:0000313" key="1">
    <source>
        <dbReference type="EMBL" id="QDT66973.1"/>
    </source>
</evidence>
<dbReference type="InterPro" id="IPR050696">
    <property type="entry name" value="FtsA/MreB"/>
</dbReference>
<dbReference type="OrthoDB" id="208962at2"/>
<organism evidence="1 2">
    <name type="scientific">Calycomorphotria hydatis</name>
    <dbReference type="NCBI Taxonomy" id="2528027"/>
    <lineage>
        <taxon>Bacteria</taxon>
        <taxon>Pseudomonadati</taxon>
        <taxon>Planctomycetota</taxon>
        <taxon>Planctomycetia</taxon>
        <taxon>Planctomycetales</taxon>
        <taxon>Planctomycetaceae</taxon>
        <taxon>Calycomorphotria</taxon>
    </lineage>
</organism>
<dbReference type="AlphaFoldDB" id="A0A517TF26"/>
<name>A0A517TF26_9PLAN</name>